<evidence type="ECO:0000313" key="1">
    <source>
        <dbReference type="EMBL" id="KRZ64686.1"/>
    </source>
</evidence>
<dbReference type="Proteomes" id="UP000054843">
    <property type="component" value="Unassembled WGS sequence"/>
</dbReference>
<comment type="caution">
    <text evidence="1">The sequence shown here is derived from an EMBL/GenBank/DDBJ whole genome shotgun (WGS) entry which is preliminary data.</text>
</comment>
<reference evidence="1 2" key="1">
    <citation type="submission" date="2015-01" db="EMBL/GenBank/DDBJ databases">
        <title>Evolution of Trichinella species and genotypes.</title>
        <authorList>
            <person name="Korhonen P.K."/>
            <person name="Edoardo P."/>
            <person name="Giuseppe L.R."/>
            <person name="Gasser R.B."/>
        </authorList>
    </citation>
    <scope>NUCLEOTIDE SEQUENCE [LARGE SCALE GENOMIC DNA]</scope>
    <source>
        <strain evidence="1">ISS1980</strain>
    </source>
</reference>
<keyword evidence="2" id="KW-1185">Reference proteome</keyword>
<sequence length="36" mass="4429">MKILKLKSRNFEKKLIYVLQSNALFKIWEKLPVFDF</sequence>
<name>A0A0V1LZV2_9BILA</name>
<protein>
    <submittedName>
        <fullName evidence="1">Uncharacterized protein</fullName>
    </submittedName>
</protein>
<evidence type="ECO:0000313" key="2">
    <source>
        <dbReference type="Proteomes" id="UP000054843"/>
    </source>
</evidence>
<dbReference type="EMBL" id="JYDO01000868">
    <property type="protein sequence ID" value="KRZ64686.1"/>
    <property type="molecule type" value="Genomic_DNA"/>
</dbReference>
<gene>
    <name evidence="1" type="ORF">T10_2461</name>
</gene>
<accession>A0A0V1LZV2</accession>
<proteinExistence type="predicted"/>
<dbReference type="AlphaFoldDB" id="A0A0V1LZV2"/>
<organism evidence="1 2">
    <name type="scientific">Trichinella papuae</name>
    <dbReference type="NCBI Taxonomy" id="268474"/>
    <lineage>
        <taxon>Eukaryota</taxon>
        <taxon>Metazoa</taxon>
        <taxon>Ecdysozoa</taxon>
        <taxon>Nematoda</taxon>
        <taxon>Enoplea</taxon>
        <taxon>Dorylaimia</taxon>
        <taxon>Trichinellida</taxon>
        <taxon>Trichinellidae</taxon>
        <taxon>Trichinella</taxon>
    </lineage>
</organism>